<dbReference type="eggNOG" id="COG4409">
    <property type="taxonomic scope" value="Bacteria"/>
</dbReference>
<gene>
    <name evidence="1" type="ordered locus">Halhy_2241</name>
</gene>
<dbReference type="KEGG" id="hhy:Halhy_2241"/>
<dbReference type="Gene3D" id="2.120.10.10">
    <property type="match status" value="2"/>
</dbReference>
<protein>
    <submittedName>
        <fullName evidence="1">Glycosyl hydrolase BNR repeat-containing protein</fullName>
    </submittedName>
</protein>
<dbReference type="InterPro" id="IPR036278">
    <property type="entry name" value="Sialidase_sf"/>
</dbReference>
<reference key="2">
    <citation type="submission" date="2011-04" db="EMBL/GenBank/DDBJ databases">
        <title>Complete sequence of chromosome of Haliscomenobacter hydrossis DSM 1100.</title>
        <authorList>
            <consortium name="US DOE Joint Genome Institute (JGI-PGF)"/>
            <person name="Lucas S."/>
            <person name="Han J."/>
            <person name="Lapidus A."/>
            <person name="Bruce D."/>
            <person name="Goodwin L."/>
            <person name="Pitluck S."/>
            <person name="Peters L."/>
            <person name="Kyrpides N."/>
            <person name="Mavromatis K."/>
            <person name="Ivanova N."/>
            <person name="Ovchinnikova G."/>
            <person name="Pagani I."/>
            <person name="Daligault H."/>
            <person name="Detter J.C."/>
            <person name="Han C."/>
            <person name="Land M."/>
            <person name="Hauser L."/>
            <person name="Markowitz V."/>
            <person name="Cheng J.-F."/>
            <person name="Hugenholtz P."/>
            <person name="Woyke T."/>
            <person name="Wu D."/>
            <person name="Verbarg S."/>
            <person name="Frueling A."/>
            <person name="Brambilla E."/>
            <person name="Klenk H.-P."/>
            <person name="Eisen J.A."/>
        </authorList>
    </citation>
    <scope>NUCLEOTIDE SEQUENCE</scope>
    <source>
        <strain>DSM 1100</strain>
    </source>
</reference>
<evidence type="ECO:0000313" key="1">
    <source>
        <dbReference type="EMBL" id="AEE50122.1"/>
    </source>
</evidence>
<dbReference type="CDD" id="cd15482">
    <property type="entry name" value="Sialidase_non-viral"/>
    <property type="match status" value="1"/>
</dbReference>
<name>F4KT52_HALH1</name>
<sequence>MDNLPQNYTVMSRSAILLSLCVVLTALNCQRQTPNAPVTPTEVVANFPNIRIDSSAGLFATGPCEPSIAISPVDSNIVVAGAILDRVYYSSNGGITWKKKTLTSPFGVYGDPVLLADAKGDFYYAHLSDPSGRSGGDPTWLDRIVVQKSTDNGVNWSPGTYAGLHHPKDQDKHWLAVDPRDNSIVMTWTEFDKYDSREPKDKSRILFARSSDGGKTWGNEASLSQLEGDCLDDDNTTEGAVPAIGPNGEIYVAWAYANKIYFDRSLDAGKTWLATDKVVAEQPGGWTFDIPGIFRANGLPITATDLSSGPNRGTIYVNWCDQRHGSNDTDVWLAKSTDGGNTWSAPLRVNNDGAGNHQFFTWLAVDPVTGYLYVVFYDRRNHEDDKTDVYLAYSKDGGKTFVNAKISQSPFLPTKDVFFGDYNHLSVYNGRVRPIWTRLQDGKLSVWTALVRLK</sequence>
<dbReference type="EMBL" id="CP002691">
    <property type="protein sequence ID" value="AEE50122.1"/>
    <property type="molecule type" value="Genomic_DNA"/>
</dbReference>
<dbReference type="AlphaFoldDB" id="F4KT52"/>
<keyword evidence="1" id="KW-0378">Hydrolase</keyword>
<dbReference type="InterPro" id="IPR015943">
    <property type="entry name" value="WD40/YVTN_repeat-like_dom_sf"/>
</dbReference>
<proteinExistence type="predicted"/>
<dbReference type="SUPFAM" id="SSF50939">
    <property type="entry name" value="Sialidases"/>
    <property type="match status" value="1"/>
</dbReference>
<dbReference type="GO" id="GO:0016787">
    <property type="term" value="F:hydrolase activity"/>
    <property type="evidence" value="ECO:0007669"/>
    <property type="project" value="UniProtKB-KW"/>
</dbReference>
<dbReference type="Proteomes" id="UP000008461">
    <property type="component" value="Chromosome"/>
</dbReference>
<dbReference type="Gene3D" id="2.130.10.10">
    <property type="entry name" value="YVTN repeat-like/Quinoprotein amine dehydrogenase"/>
    <property type="match status" value="1"/>
</dbReference>
<dbReference type="HOGENOM" id="CLU_550713_0_0_10"/>
<evidence type="ECO:0000313" key="2">
    <source>
        <dbReference type="Proteomes" id="UP000008461"/>
    </source>
</evidence>
<dbReference type="Pfam" id="PF02012">
    <property type="entry name" value="BNR"/>
    <property type="match status" value="1"/>
</dbReference>
<keyword evidence="2" id="KW-1185">Reference proteome</keyword>
<accession>F4KT52</accession>
<organism evidence="1 2">
    <name type="scientific">Haliscomenobacter hydrossis (strain ATCC 27775 / DSM 1100 / LMG 10767 / O)</name>
    <dbReference type="NCBI Taxonomy" id="760192"/>
    <lineage>
        <taxon>Bacteria</taxon>
        <taxon>Pseudomonadati</taxon>
        <taxon>Bacteroidota</taxon>
        <taxon>Saprospiria</taxon>
        <taxon>Saprospirales</taxon>
        <taxon>Haliscomenobacteraceae</taxon>
        <taxon>Haliscomenobacter</taxon>
    </lineage>
</organism>
<dbReference type="STRING" id="760192.Halhy_2241"/>
<reference evidence="1 2" key="1">
    <citation type="journal article" date="2011" name="Stand. Genomic Sci.">
        <title>Complete genome sequence of Haliscomenobacter hydrossis type strain (O).</title>
        <authorList>
            <consortium name="US DOE Joint Genome Institute (JGI-PGF)"/>
            <person name="Daligault H."/>
            <person name="Lapidus A."/>
            <person name="Zeytun A."/>
            <person name="Nolan M."/>
            <person name="Lucas S."/>
            <person name="Del Rio T.G."/>
            <person name="Tice H."/>
            <person name="Cheng J.F."/>
            <person name="Tapia R."/>
            <person name="Han C."/>
            <person name="Goodwin L."/>
            <person name="Pitluck S."/>
            <person name="Liolios K."/>
            <person name="Pagani I."/>
            <person name="Ivanova N."/>
            <person name="Huntemann M."/>
            <person name="Mavromatis K."/>
            <person name="Mikhailova N."/>
            <person name="Pati A."/>
            <person name="Chen A."/>
            <person name="Palaniappan K."/>
            <person name="Land M."/>
            <person name="Hauser L."/>
            <person name="Brambilla E.M."/>
            <person name="Rohde M."/>
            <person name="Verbarg S."/>
            <person name="Goker M."/>
            <person name="Bristow J."/>
            <person name="Eisen J.A."/>
            <person name="Markowitz V."/>
            <person name="Hugenholtz P."/>
            <person name="Kyrpides N.C."/>
            <person name="Klenk H.P."/>
            <person name="Woyke T."/>
        </authorList>
    </citation>
    <scope>NUCLEOTIDE SEQUENCE [LARGE SCALE GENOMIC DNA]</scope>
    <source>
        <strain evidence="2">ATCC 27775 / DSM 1100 / LMG 10767 / O</strain>
    </source>
</reference>
<dbReference type="InterPro" id="IPR002860">
    <property type="entry name" value="BNR_rpt"/>
</dbReference>